<feature type="region of interest" description="Disordered" evidence="1">
    <location>
        <begin position="1"/>
        <end position="23"/>
    </location>
</feature>
<evidence type="ECO:0000313" key="3">
    <source>
        <dbReference type="Proteomes" id="UP000799291"/>
    </source>
</evidence>
<keyword evidence="3" id="KW-1185">Reference proteome</keyword>
<feature type="compositionally biased region" description="Basic and acidic residues" evidence="1">
    <location>
        <begin position="172"/>
        <end position="181"/>
    </location>
</feature>
<sequence length="523" mass="57184">MSEFGHRRASYTSQDPRTNPMAFNQGFGASVGAGHNIAGTTFSHFGFAGNVDIGMPEADDNNGPGLNAFVHYDMEPSHFGSEVANNARFSMLSSRAESSDSTQADSDDFDPIPPPSSIDENEAQPTVKREGQDDTYIDEDGALVDADGNESEYIEQTDRKRKRSGTKMSVGSEKRNKDGMPRKSRAPRAPLRRWDENDLTKALIGIVWACGETGLQIPFDQAAQVIDNTCTASALQQAILKLHAQMIKDGKQLPKIKMHWPKKGGGQSRTVLRDSGKVPRRKPTIRRGTQSLFVTLKRAYIEADRAVLAPPHTAEAAIQMAGGATSFATNNWARKSQFSMKASHPPVTPRRKLPFSNSNTAPEPFPDGGSPYNEVRWSPSGQPIIPDAESPAKAHHFNNQDILNFQTRSPHVNSARRKLLDVRASPDSPKPARVCAELRGLMGSDLEANLPTTIAHGGHLHDPFNQRPHASSSAILNSSGQAGNFNIPGEGNFTYPDRMNLDNTGPYPSQEGYPDLHNFLLRE</sequence>
<feature type="region of interest" description="Disordered" evidence="1">
    <location>
        <begin position="258"/>
        <end position="283"/>
    </location>
</feature>
<dbReference type="AlphaFoldDB" id="A0A6G1IQ78"/>
<evidence type="ECO:0000313" key="2">
    <source>
        <dbReference type="EMBL" id="KAF2680140.1"/>
    </source>
</evidence>
<dbReference type="EMBL" id="MU005598">
    <property type="protein sequence ID" value="KAF2680140.1"/>
    <property type="molecule type" value="Genomic_DNA"/>
</dbReference>
<reference evidence="2" key="1">
    <citation type="journal article" date="2020" name="Stud. Mycol.">
        <title>101 Dothideomycetes genomes: a test case for predicting lifestyles and emergence of pathogens.</title>
        <authorList>
            <person name="Haridas S."/>
            <person name="Albert R."/>
            <person name="Binder M."/>
            <person name="Bloem J."/>
            <person name="Labutti K."/>
            <person name="Salamov A."/>
            <person name="Andreopoulos B."/>
            <person name="Baker S."/>
            <person name="Barry K."/>
            <person name="Bills G."/>
            <person name="Bluhm B."/>
            <person name="Cannon C."/>
            <person name="Castanera R."/>
            <person name="Culley D."/>
            <person name="Daum C."/>
            <person name="Ezra D."/>
            <person name="Gonzalez J."/>
            <person name="Henrissat B."/>
            <person name="Kuo A."/>
            <person name="Liang C."/>
            <person name="Lipzen A."/>
            <person name="Lutzoni F."/>
            <person name="Magnuson J."/>
            <person name="Mondo S."/>
            <person name="Nolan M."/>
            <person name="Ohm R."/>
            <person name="Pangilinan J."/>
            <person name="Park H.-J."/>
            <person name="Ramirez L."/>
            <person name="Alfaro M."/>
            <person name="Sun H."/>
            <person name="Tritt A."/>
            <person name="Yoshinaga Y."/>
            <person name="Zwiers L.-H."/>
            <person name="Turgeon B."/>
            <person name="Goodwin S."/>
            <person name="Spatafora J."/>
            <person name="Crous P."/>
            <person name="Grigoriev I."/>
        </authorList>
    </citation>
    <scope>NUCLEOTIDE SEQUENCE</scope>
    <source>
        <strain evidence="2">CBS 122367</strain>
    </source>
</reference>
<evidence type="ECO:0000256" key="1">
    <source>
        <dbReference type="SAM" id="MobiDB-lite"/>
    </source>
</evidence>
<dbReference type="Proteomes" id="UP000799291">
    <property type="component" value="Unassembled WGS sequence"/>
</dbReference>
<feature type="compositionally biased region" description="Polar residues" evidence="1">
    <location>
        <begin position="92"/>
        <end position="104"/>
    </location>
</feature>
<feature type="region of interest" description="Disordered" evidence="1">
    <location>
        <begin position="92"/>
        <end position="193"/>
    </location>
</feature>
<protein>
    <submittedName>
        <fullName evidence="2">Uncharacterized protein</fullName>
    </submittedName>
</protein>
<feature type="compositionally biased region" description="Acidic residues" evidence="1">
    <location>
        <begin position="133"/>
        <end position="155"/>
    </location>
</feature>
<proteinExistence type="predicted"/>
<accession>A0A6G1IQ78</accession>
<gene>
    <name evidence="2" type="ORF">K458DRAFT_107436</name>
</gene>
<name>A0A6G1IQ78_9PLEO</name>
<dbReference type="OrthoDB" id="3903267at2759"/>
<organism evidence="2 3">
    <name type="scientific">Lentithecium fluviatile CBS 122367</name>
    <dbReference type="NCBI Taxonomy" id="1168545"/>
    <lineage>
        <taxon>Eukaryota</taxon>
        <taxon>Fungi</taxon>
        <taxon>Dikarya</taxon>
        <taxon>Ascomycota</taxon>
        <taxon>Pezizomycotina</taxon>
        <taxon>Dothideomycetes</taxon>
        <taxon>Pleosporomycetidae</taxon>
        <taxon>Pleosporales</taxon>
        <taxon>Massarineae</taxon>
        <taxon>Lentitheciaceae</taxon>
        <taxon>Lentithecium</taxon>
    </lineage>
</organism>
<feature type="region of interest" description="Disordered" evidence="1">
    <location>
        <begin position="341"/>
        <end position="367"/>
    </location>
</feature>